<gene>
    <name evidence="4" type="ORF">J2W39_006661</name>
</gene>
<name>A0AAW8ER69_VARPD</name>
<dbReference type="GO" id="GO:0005524">
    <property type="term" value="F:ATP binding"/>
    <property type="evidence" value="ECO:0007669"/>
    <property type="project" value="UniProtKB-KW"/>
</dbReference>
<dbReference type="EMBL" id="JAUSRV010000036">
    <property type="protein sequence ID" value="MDP9975371.1"/>
    <property type="molecule type" value="Genomic_DNA"/>
</dbReference>
<accession>A0AAW8ER69</accession>
<dbReference type="PANTHER" id="PTHR43581">
    <property type="entry name" value="ATP/GTP PHOSPHATASE"/>
    <property type="match status" value="1"/>
</dbReference>
<dbReference type="PANTHER" id="PTHR43581:SF4">
    <property type="entry name" value="ATP_GTP PHOSPHATASE"/>
    <property type="match status" value="1"/>
</dbReference>
<dbReference type="Pfam" id="PF13175">
    <property type="entry name" value="AAA_15"/>
    <property type="match status" value="1"/>
</dbReference>
<evidence type="ECO:0000313" key="5">
    <source>
        <dbReference type="Proteomes" id="UP001224845"/>
    </source>
</evidence>
<feature type="domain" description="OLD protein-like TOPRIM" evidence="3">
    <location>
        <begin position="457"/>
        <end position="521"/>
    </location>
</feature>
<organism evidence="4 5">
    <name type="scientific">Variovorax paradoxus</name>
    <dbReference type="NCBI Taxonomy" id="34073"/>
    <lineage>
        <taxon>Bacteria</taxon>
        <taxon>Pseudomonadati</taxon>
        <taxon>Pseudomonadota</taxon>
        <taxon>Betaproteobacteria</taxon>
        <taxon>Burkholderiales</taxon>
        <taxon>Comamonadaceae</taxon>
        <taxon>Variovorax</taxon>
    </lineage>
</organism>
<comment type="caution">
    <text evidence="4">The sequence shown here is derived from an EMBL/GenBank/DDBJ whole genome shotgun (WGS) entry which is preliminary data.</text>
</comment>
<evidence type="ECO:0000313" key="4">
    <source>
        <dbReference type="EMBL" id="MDP9975371.1"/>
    </source>
</evidence>
<feature type="region of interest" description="Disordered" evidence="1">
    <location>
        <begin position="646"/>
        <end position="667"/>
    </location>
</feature>
<reference evidence="4" key="1">
    <citation type="submission" date="2023-07" db="EMBL/GenBank/DDBJ databases">
        <title>Sorghum-associated microbial communities from plants grown in Nebraska, USA.</title>
        <authorList>
            <person name="Schachtman D."/>
        </authorList>
    </citation>
    <scope>NUCLEOTIDE SEQUENCE</scope>
    <source>
        <strain evidence="4">DS3315</strain>
    </source>
</reference>
<sequence length="667" mass="73683">MRNIGCIGDDGVEIELDNVVCLVGKNNAGKSTILRAYELAKGSVQFDENKDRCLHAPSDKPSEVLLEVHIPDGIGNVDSRWKEAKDGLLIVKSRWQWAPDKYQKVRTTWDPSGGADGKGAWAEDGKAGGADPVFNSRLPRPLRIGSLDDAAKTEEMLLTLALGPLLAGLEKERIDPASALSLALASVTTRVKSLSGVHEKHFNGISGRVAQGFKRVFPRLDVKLNVAASPIVPKLADLLKTGSSLIVQDGKTQTSLHQQGTGARRALFWSMLQVHNELSRDNEVRQEYRKRLEKELEAARVKRKKEADKGPGKAKEADLQAYDKIIAESTSRLKAHDEDGNIPDSEDDPAFPGYLLLIDEPENALHPMAARAAQRHLYELAKHPDWQVIMTTHSPHFVNPFEDHTTIVRLERESEDDDAPMAPKTYRSDEIEFEFQDDDKQRLQALQHIDPSFSEVFFGSYPVLVEGDTEHAAFMSSIIERGHGLMDEVTVIRARGKAILVPLIKVMTHFKIDFGIVHDVDPPYKSTGHRNGMWTENGKIREAVLKARKAGLAARHRISVPDFERFLGGEEESKDKPLNTYLTVAKDDAMALRVQTLMADLQDSDQHEPFADDALGTDDYLTWLGIKIKDWAEANGQANHIRFKGPAAAPATGAASPTSDSALPEGG</sequence>
<feature type="region of interest" description="Disordered" evidence="1">
    <location>
        <begin position="300"/>
        <end position="320"/>
    </location>
</feature>
<proteinExistence type="predicted"/>
<evidence type="ECO:0000259" key="2">
    <source>
        <dbReference type="Pfam" id="PF13175"/>
    </source>
</evidence>
<dbReference type="InterPro" id="IPR027417">
    <property type="entry name" value="P-loop_NTPase"/>
</dbReference>
<keyword evidence="4" id="KW-0547">Nucleotide-binding</keyword>
<dbReference type="InterPro" id="IPR041685">
    <property type="entry name" value="AAA_GajA/Old/RecF-like"/>
</dbReference>
<feature type="region of interest" description="Disordered" evidence="1">
    <location>
        <begin position="108"/>
        <end position="132"/>
    </location>
</feature>
<protein>
    <submittedName>
        <fullName evidence="4">Energy-coupling factor transporter ATP-binding protein EcfA2</fullName>
    </submittedName>
</protein>
<dbReference type="AlphaFoldDB" id="A0AAW8ER69"/>
<dbReference type="SUPFAM" id="SSF52540">
    <property type="entry name" value="P-loop containing nucleoside triphosphate hydrolases"/>
    <property type="match status" value="1"/>
</dbReference>
<feature type="domain" description="Endonuclease GajA/Old nuclease/RecF-like AAA" evidence="2">
    <location>
        <begin position="355"/>
        <end position="398"/>
    </location>
</feature>
<evidence type="ECO:0000259" key="3">
    <source>
        <dbReference type="Pfam" id="PF20469"/>
    </source>
</evidence>
<dbReference type="Proteomes" id="UP001224845">
    <property type="component" value="Unassembled WGS sequence"/>
</dbReference>
<dbReference type="Gene3D" id="3.40.50.300">
    <property type="entry name" value="P-loop containing nucleotide triphosphate hydrolases"/>
    <property type="match status" value="1"/>
</dbReference>
<dbReference type="CDD" id="cd01026">
    <property type="entry name" value="TOPRIM_OLD"/>
    <property type="match status" value="1"/>
</dbReference>
<dbReference type="CDD" id="cd00267">
    <property type="entry name" value="ABC_ATPase"/>
    <property type="match status" value="2"/>
</dbReference>
<dbReference type="InterPro" id="IPR034139">
    <property type="entry name" value="TOPRIM_OLD"/>
</dbReference>
<dbReference type="Pfam" id="PF20469">
    <property type="entry name" value="OLD-like_TOPRIM"/>
    <property type="match status" value="1"/>
</dbReference>
<keyword evidence="4" id="KW-0067">ATP-binding</keyword>
<feature type="compositionally biased region" description="Basic and acidic residues" evidence="1">
    <location>
        <begin position="300"/>
        <end position="318"/>
    </location>
</feature>
<dbReference type="InterPro" id="IPR051396">
    <property type="entry name" value="Bact_Antivir_Def_Nuclease"/>
</dbReference>
<evidence type="ECO:0000256" key="1">
    <source>
        <dbReference type="SAM" id="MobiDB-lite"/>
    </source>
</evidence>